<evidence type="ECO:0000256" key="8">
    <source>
        <dbReference type="ARBA" id="ARBA00038152"/>
    </source>
</evidence>
<evidence type="ECO:0000259" key="10">
    <source>
        <dbReference type="Pfam" id="PF00535"/>
    </source>
</evidence>
<proteinExistence type="inferred from homology"/>
<gene>
    <name evidence="11" type="ORF">CZ787_07530</name>
</gene>
<dbReference type="PANTHER" id="PTHR48090:SF1">
    <property type="entry name" value="PROPHAGE BACTOPRENOL GLUCOSYL TRANSFERASE HOMOLOG"/>
    <property type="match status" value="1"/>
</dbReference>
<dbReference type="RefSeq" id="WP_254908587.1">
    <property type="nucleotide sequence ID" value="NZ_FUKM01000032.1"/>
</dbReference>
<comment type="subcellular location">
    <subcellularLocation>
        <location evidence="1">Cell membrane</location>
        <topology evidence="1">Multi-pass membrane protein</topology>
    </subcellularLocation>
</comment>
<dbReference type="Gene3D" id="3.90.550.10">
    <property type="entry name" value="Spore Coat Polysaccharide Biosynthesis Protein SpsA, Chain A"/>
    <property type="match status" value="1"/>
</dbReference>
<organism evidence="11 12">
    <name type="scientific">Halomonas citrativorans</name>
    <dbReference type="NCBI Taxonomy" id="2742612"/>
    <lineage>
        <taxon>Bacteria</taxon>
        <taxon>Pseudomonadati</taxon>
        <taxon>Pseudomonadota</taxon>
        <taxon>Gammaproteobacteria</taxon>
        <taxon>Oceanospirillales</taxon>
        <taxon>Halomonadaceae</taxon>
        <taxon>Halomonas</taxon>
    </lineage>
</organism>
<accession>A0A1R4HXZ5</accession>
<evidence type="ECO:0000313" key="12">
    <source>
        <dbReference type="Proteomes" id="UP000196331"/>
    </source>
</evidence>
<dbReference type="EMBL" id="FUKM01000032">
    <property type="protein sequence ID" value="SJN12204.1"/>
    <property type="molecule type" value="Genomic_DNA"/>
</dbReference>
<dbReference type="InterPro" id="IPR029044">
    <property type="entry name" value="Nucleotide-diphossugar_trans"/>
</dbReference>
<dbReference type="AlphaFoldDB" id="A0A1R4HXZ5"/>
<comment type="similarity">
    <text evidence="8">Belongs to the glycosyltransferase 2 family. GtrB subfamily.</text>
</comment>
<keyword evidence="4 11" id="KW-0808">Transferase</keyword>
<dbReference type="CDD" id="cd04187">
    <property type="entry name" value="DPM1_like_bac"/>
    <property type="match status" value="1"/>
</dbReference>
<evidence type="ECO:0000256" key="4">
    <source>
        <dbReference type="ARBA" id="ARBA00022679"/>
    </source>
</evidence>
<dbReference type="GO" id="GO:0005886">
    <property type="term" value="C:plasma membrane"/>
    <property type="evidence" value="ECO:0007669"/>
    <property type="project" value="UniProtKB-SubCell"/>
</dbReference>
<feature type="transmembrane region" description="Helical" evidence="9">
    <location>
        <begin position="273"/>
        <end position="298"/>
    </location>
</feature>
<sequence length="324" mass="37109">MKQKTPTDIAKVELALVVPVFNEEQTIELFVQHVHQVLADVEWQWNVLFVDDGSSDQTLTILKQIVERYPRVGYIALSRNFGKEVALSAGLLNARGEAAVPMDVDLQDPPELIMTFVQCWREAQVDMVYGVRTNRPEDTGAKRRSASWFYRLFNRITETPIPENAGDFRLIDRRMIEALRQLPERNRFMKGLYAWVGYTSLSVPYSRPARVAGDSKFNYWRLWNFALDGIFSFSTLPLRVWSYIGALIAGISFLYIIVIITQVIFFGRDAPGYASLMSAILFFGGMQLLSIGVLGEYVGRLFIESKQRPLYFVIDTSDDYVDIR</sequence>
<keyword evidence="5 9" id="KW-0812">Transmembrane</keyword>
<name>A0A1R4HXZ5_9GAMM</name>
<feature type="transmembrane region" description="Helical" evidence="9">
    <location>
        <begin position="240"/>
        <end position="267"/>
    </location>
</feature>
<evidence type="ECO:0000256" key="5">
    <source>
        <dbReference type="ARBA" id="ARBA00022692"/>
    </source>
</evidence>
<keyword evidence="2" id="KW-1003">Cell membrane</keyword>
<reference evidence="11 12" key="1">
    <citation type="submission" date="2017-02" db="EMBL/GenBank/DDBJ databases">
        <authorList>
            <person name="Dridi B."/>
        </authorList>
    </citation>
    <scope>NUCLEOTIDE SEQUENCE [LARGE SCALE GENOMIC DNA]</scope>
    <source>
        <strain evidence="11 12">JB380</strain>
    </source>
</reference>
<keyword evidence="3" id="KW-0328">Glycosyltransferase</keyword>
<dbReference type="FunFam" id="3.90.550.10:FF:000079">
    <property type="entry name" value="Probable glycosyl transferase"/>
    <property type="match status" value="1"/>
</dbReference>
<keyword evidence="6 9" id="KW-1133">Transmembrane helix</keyword>
<evidence type="ECO:0000313" key="11">
    <source>
        <dbReference type="EMBL" id="SJN12204.1"/>
    </source>
</evidence>
<evidence type="ECO:0000256" key="3">
    <source>
        <dbReference type="ARBA" id="ARBA00022676"/>
    </source>
</evidence>
<evidence type="ECO:0000256" key="9">
    <source>
        <dbReference type="SAM" id="Phobius"/>
    </source>
</evidence>
<evidence type="ECO:0000256" key="1">
    <source>
        <dbReference type="ARBA" id="ARBA00004651"/>
    </source>
</evidence>
<dbReference type="GO" id="GO:0016757">
    <property type="term" value="F:glycosyltransferase activity"/>
    <property type="evidence" value="ECO:0007669"/>
    <property type="project" value="UniProtKB-KW"/>
</dbReference>
<dbReference type="Pfam" id="PF00535">
    <property type="entry name" value="Glycos_transf_2"/>
    <property type="match status" value="1"/>
</dbReference>
<evidence type="ECO:0000256" key="2">
    <source>
        <dbReference type="ARBA" id="ARBA00022475"/>
    </source>
</evidence>
<evidence type="ECO:0000256" key="7">
    <source>
        <dbReference type="ARBA" id="ARBA00023136"/>
    </source>
</evidence>
<keyword evidence="7 9" id="KW-0472">Membrane</keyword>
<protein>
    <submittedName>
        <fullName evidence="11">Glycosyl transferase, family 2</fullName>
    </submittedName>
</protein>
<dbReference type="SUPFAM" id="SSF53448">
    <property type="entry name" value="Nucleotide-diphospho-sugar transferases"/>
    <property type="match status" value="1"/>
</dbReference>
<dbReference type="InterPro" id="IPR050256">
    <property type="entry name" value="Glycosyltransferase_2"/>
</dbReference>
<feature type="domain" description="Glycosyltransferase 2-like" evidence="10">
    <location>
        <begin position="16"/>
        <end position="179"/>
    </location>
</feature>
<dbReference type="PANTHER" id="PTHR48090">
    <property type="entry name" value="UNDECAPRENYL-PHOSPHATE 4-DEOXY-4-FORMAMIDO-L-ARABINOSE TRANSFERASE-RELATED"/>
    <property type="match status" value="1"/>
</dbReference>
<comment type="caution">
    <text evidence="11">The sequence shown here is derived from an EMBL/GenBank/DDBJ whole genome shotgun (WGS) entry which is preliminary data.</text>
</comment>
<dbReference type="Proteomes" id="UP000196331">
    <property type="component" value="Unassembled WGS sequence"/>
</dbReference>
<dbReference type="InterPro" id="IPR001173">
    <property type="entry name" value="Glyco_trans_2-like"/>
</dbReference>
<evidence type="ECO:0000256" key="6">
    <source>
        <dbReference type="ARBA" id="ARBA00022989"/>
    </source>
</evidence>